<dbReference type="InterPro" id="IPR041802">
    <property type="entry name" value="MPP_YfcE"/>
</dbReference>
<comment type="caution">
    <text evidence="2">The sequence shown here is derived from an EMBL/GenBank/DDBJ whole genome shotgun (WGS) entry which is preliminary data.</text>
</comment>
<dbReference type="SUPFAM" id="SSF56300">
    <property type="entry name" value="Metallo-dependent phosphatases"/>
    <property type="match status" value="1"/>
</dbReference>
<dbReference type="Gene3D" id="3.60.21.10">
    <property type="match status" value="1"/>
</dbReference>
<reference evidence="2" key="1">
    <citation type="journal article" date="2015" name="Proc. Natl. Acad. Sci. U.S.A.">
        <title>Networks of energetic and metabolic interactions define dynamics in microbial communities.</title>
        <authorList>
            <person name="Embree M."/>
            <person name="Liu J.K."/>
            <person name="Al-Bassam M.M."/>
            <person name="Zengler K."/>
        </authorList>
    </citation>
    <scope>NUCLEOTIDE SEQUENCE</scope>
</reference>
<name>A0A0W8FAQ5_9ZZZZ</name>
<dbReference type="EMBL" id="LNQE01001411">
    <property type="protein sequence ID" value="KUG17947.1"/>
    <property type="molecule type" value="Genomic_DNA"/>
</dbReference>
<dbReference type="CDD" id="cd00841">
    <property type="entry name" value="MPP_YfcE"/>
    <property type="match status" value="1"/>
</dbReference>
<dbReference type="InterPro" id="IPR024654">
    <property type="entry name" value="Calcineurin-like_PHP_lpxH"/>
</dbReference>
<evidence type="ECO:0000313" key="2">
    <source>
        <dbReference type="EMBL" id="KUG17947.1"/>
    </source>
</evidence>
<sequence length="181" mass="19751">MTRIIALSDTHLMEDDRLPEAVVALASKADIILHAGDFVSVQAHSALKDLGRLVAVRGNSDSPQLKRLLPKREVIEVEGVKIGLVHMASHGSDLVGAEMMAREMNCEVLVFGHIHRPLIEKGRRLLICPGSTSQPRMSAPSVAELMVIDGTVQGRIIPLGSPACNYLKYAERLGREESEEK</sequence>
<organism evidence="2">
    <name type="scientific">hydrocarbon metagenome</name>
    <dbReference type="NCBI Taxonomy" id="938273"/>
    <lineage>
        <taxon>unclassified sequences</taxon>
        <taxon>metagenomes</taxon>
        <taxon>ecological metagenomes</taxon>
    </lineage>
</organism>
<gene>
    <name evidence="2" type="ORF">ASZ90_012356</name>
</gene>
<accession>A0A0W8FAQ5</accession>
<dbReference type="InterPro" id="IPR000979">
    <property type="entry name" value="Phosphodiesterase_MJ0936/Vps29"/>
</dbReference>
<dbReference type="Pfam" id="PF12850">
    <property type="entry name" value="Metallophos_2"/>
    <property type="match status" value="1"/>
</dbReference>
<feature type="domain" description="Calcineurin-like phosphoesterase" evidence="1">
    <location>
        <begin position="3"/>
        <end position="143"/>
    </location>
</feature>
<dbReference type="NCBIfam" id="TIGR00040">
    <property type="entry name" value="yfcE"/>
    <property type="match status" value="1"/>
</dbReference>
<evidence type="ECO:0000259" key="1">
    <source>
        <dbReference type="Pfam" id="PF12850"/>
    </source>
</evidence>
<dbReference type="InterPro" id="IPR029052">
    <property type="entry name" value="Metallo-depent_PP-like"/>
</dbReference>
<protein>
    <submittedName>
        <fullName evidence="2">Putative phosphoesterase</fullName>
    </submittedName>
</protein>
<dbReference type="PANTHER" id="PTHR11124">
    <property type="entry name" value="VACUOLAR SORTING PROTEIN VPS29"/>
    <property type="match status" value="1"/>
</dbReference>
<dbReference type="AlphaFoldDB" id="A0A0W8FAQ5"/>
<proteinExistence type="predicted"/>